<dbReference type="Gene3D" id="3.40.50.300">
    <property type="entry name" value="P-loop containing nucleotide triphosphate hydrolases"/>
    <property type="match status" value="1"/>
</dbReference>
<feature type="domain" description="AAA" evidence="1">
    <location>
        <begin position="124"/>
        <end position="311"/>
    </location>
</feature>
<reference evidence="2 3" key="1">
    <citation type="submission" date="2020-04" db="EMBL/GenBank/DDBJ databases">
        <title>Azohydromonas sp. isolated from soil.</title>
        <authorList>
            <person name="Dahal R.H."/>
        </authorList>
    </citation>
    <scope>NUCLEOTIDE SEQUENCE [LARGE SCALE GENOMIC DNA]</scope>
    <source>
        <strain evidence="2 3">G-1-1-14</strain>
    </source>
</reference>
<dbReference type="CDD" id="cd02042">
    <property type="entry name" value="ParAB_family"/>
    <property type="match status" value="1"/>
</dbReference>
<dbReference type="InterPro" id="IPR050678">
    <property type="entry name" value="DNA_Partitioning_ATPase"/>
</dbReference>
<accession>A0A848FEP0</accession>
<keyword evidence="3" id="KW-1185">Reference proteome</keyword>
<dbReference type="RefSeq" id="WP_169161635.1">
    <property type="nucleotide sequence ID" value="NZ_JABBFW010000012.1"/>
</dbReference>
<dbReference type="Pfam" id="PF13614">
    <property type="entry name" value="AAA_31"/>
    <property type="match status" value="1"/>
</dbReference>
<comment type="caution">
    <text evidence="2">The sequence shown here is derived from an EMBL/GenBank/DDBJ whole genome shotgun (WGS) entry which is preliminary data.</text>
</comment>
<dbReference type="SUPFAM" id="SSF52540">
    <property type="entry name" value="P-loop containing nucleoside triphosphate hydrolases"/>
    <property type="match status" value="1"/>
</dbReference>
<proteinExistence type="predicted"/>
<evidence type="ECO:0000313" key="3">
    <source>
        <dbReference type="Proteomes" id="UP000574067"/>
    </source>
</evidence>
<dbReference type="InterPro" id="IPR025669">
    <property type="entry name" value="AAA_dom"/>
</dbReference>
<organism evidence="2 3">
    <name type="scientific">Azohydromonas caseinilytica</name>
    <dbReference type="NCBI Taxonomy" id="2728836"/>
    <lineage>
        <taxon>Bacteria</taxon>
        <taxon>Pseudomonadati</taxon>
        <taxon>Pseudomonadota</taxon>
        <taxon>Betaproteobacteria</taxon>
        <taxon>Burkholderiales</taxon>
        <taxon>Sphaerotilaceae</taxon>
        <taxon>Azohydromonas</taxon>
    </lineage>
</organism>
<dbReference type="PANTHER" id="PTHR13696:SF98">
    <property type="entry name" value="PLASMID PARTITION PROTEIN A"/>
    <property type="match status" value="1"/>
</dbReference>
<evidence type="ECO:0000259" key="1">
    <source>
        <dbReference type="Pfam" id="PF13614"/>
    </source>
</evidence>
<dbReference type="Proteomes" id="UP000574067">
    <property type="component" value="Unassembled WGS sequence"/>
</dbReference>
<name>A0A848FEP0_9BURK</name>
<gene>
    <name evidence="2" type="ORF">HHL10_17255</name>
</gene>
<protein>
    <submittedName>
        <fullName evidence="2">AAA family ATPase</fullName>
    </submittedName>
</protein>
<dbReference type="InterPro" id="IPR027417">
    <property type="entry name" value="P-loop_NTPase"/>
</dbReference>
<sequence length="417" mass="46295">MAADPVSETPSLTRGVTLDDLNQLDFQISSMMERIRSAIYRPTGEKRAPKFNATQLAALCGKSHAAMLRLLEKSAEFGLANGLVTDQSGNKIAQHRSFTLEETIDWVRHVGGRRYVRQEGQPGTVISVGLFKGGIGKTTLATSLAQGLSLKSYSVLLVDLDPQGSATAVMGSNPGDVSAEETVEPVTRAPGTDGYRASLAESIRPTYWSGVDLIAGSTSLFASEFYLPLRSMEAQREGKQFNFLEVLSHALEPLRSEYDYIVLDLPPALSYLTMNAYWASDALVLPVVPEGLSLQSSVQFWNMFTDLAETMRRVSDRERLFAWLGVVPSMVESHKGRVQEMLKWIRMFYGQYVMSSELPLTEAIKTSGTELATVYDVEKYVGSAKTYERARVAFDKFVDEVDLMTRRHVWNEPVSEE</sequence>
<dbReference type="PANTHER" id="PTHR13696">
    <property type="entry name" value="P-LOOP CONTAINING NUCLEOSIDE TRIPHOSPHATE HYDROLASE"/>
    <property type="match status" value="1"/>
</dbReference>
<dbReference type="EMBL" id="JABBFW010000012">
    <property type="protein sequence ID" value="NML16733.1"/>
    <property type="molecule type" value="Genomic_DNA"/>
</dbReference>
<dbReference type="AlphaFoldDB" id="A0A848FEP0"/>
<evidence type="ECO:0000313" key="2">
    <source>
        <dbReference type="EMBL" id="NML16733.1"/>
    </source>
</evidence>